<dbReference type="EMBL" id="MU004239">
    <property type="protein sequence ID" value="KAF2666239.1"/>
    <property type="molecule type" value="Genomic_DNA"/>
</dbReference>
<accession>A0A6A6U1S1</accession>
<gene>
    <name evidence="1" type="ORF">BT63DRAFT_428016</name>
</gene>
<name>A0A6A6U1S1_9PEZI</name>
<sequence>MSKELAIMILRSSFMYNSNKANFETVDSAGKALTTLGFIITGADATATAFRVDRWGKLLYLVPETFMCARSAFAAMGAKEDARRADEFAKTAHKILVGEDSTYDGSLRA</sequence>
<evidence type="ECO:0000313" key="1">
    <source>
        <dbReference type="EMBL" id="KAF2666239.1"/>
    </source>
</evidence>
<dbReference type="OrthoDB" id="438641at2759"/>
<protein>
    <submittedName>
        <fullName evidence="1">Uncharacterized protein</fullName>
    </submittedName>
</protein>
<reference evidence="1" key="1">
    <citation type="journal article" date="2020" name="Stud. Mycol.">
        <title>101 Dothideomycetes genomes: a test case for predicting lifestyles and emergence of pathogens.</title>
        <authorList>
            <person name="Haridas S."/>
            <person name="Albert R."/>
            <person name="Binder M."/>
            <person name="Bloem J."/>
            <person name="Labutti K."/>
            <person name="Salamov A."/>
            <person name="Andreopoulos B."/>
            <person name="Baker S."/>
            <person name="Barry K."/>
            <person name="Bills G."/>
            <person name="Bluhm B."/>
            <person name="Cannon C."/>
            <person name="Castanera R."/>
            <person name="Culley D."/>
            <person name="Daum C."/>
            <person name="Ezra D."/>
            <person name="Gonzalez J."/>
            <person name="Henrissat B."/>
            <person name="Kuo A."/>
            <person name="Liang C."/>
            <person name="Lipzen A."/>
            <person name="Lutzoni F."/>
            <person name="Magnuson J."/>
            <person name="Mondo S."/>
            <person name="Nolan M."/>
            <person name="Ohm R."/>
            <person name="Pangilinan J."/>
            <person name="Park H.-J."/>
            <person name="Ramirez L."/>
            <person name="Alfaro M."/>
            <person name="Sun H."/>
            <person name="Tritt A."/>
            <person name="Yoshinaga Y."/>
            <person name="Zwiers L.-H."/>
            <person name="Turgeon B."/>
            <person name="Goodwin S."/>
            <person name="Spatafora J."/>
            <person name="Crous P."/>
            <person name="Grigoriev I."/>
        </authorList>
    </citation>
    <scope>NUCLEOTIDE SEQUENCE</scope>
    <source>
        <strain evidence="1">CBS 115976</strain>
    </source>
</reference>
<proteinExistence type="predicted"/>
<dbReference type="AlphaFoldDB" id="A0A6A6U1S1"/>
<dbReference type="Proteomes" id="UP000799302">
    <property type="component" value="Unassembled WGS sequence"/>
</dbReference>
<keyword evidence="2" id="KW-1185">Reference proteome</keyword>
<evidence type="ECO:0000313" key="2">
    <source>
        <dbReference type="Proteomes" id="UP000799302"/>
    </source>
</evidence>
<organism evidence="1 2">
    <name type="scientific">Microthyrium microscopicum</name>
    <dbReference type="NCBI Taxonomy" id="703497"/>
    <lineage>
        <taxon>Eukaryota</taxon>
        <taxon>Fungi</taxon>
        <taxon>Dikarya</taxon>
        <taxon>Ascomycota</taxon>
        <taxon>Pezizomycotina</taxon>
        <taxon>Dothideomycetes</taxon>
        <taxon>Dothideomycetes incertae sedis</taxon>
        <taxon>Microthyriales</taxon>
        <taxon>Microthyriaceae</taxon>
        <taxon>Microthyrium</taxon>
    </lineage>
</organism>